<sequence>MRPEFLPPLVIPVQKTPEPVLLAVQKPPAAQLVQQYQAWKTLSPVFRIPPSQHESEPSSDELDDLALFQFHHPCTIDNILRLYGLGLDGLEPRTPGVRERDEDDATAAVAGICGSPMPLYVPPEPDQKLVDEVGERERDALRELLGAIDEFLGQSGTGFADYGSGRATGLVGLGGLEEEEGPGWDGAGVDGRDVVVAKEGQGSKGGWWRGATVTLGAISVYAAVRCIYLLYFHPLSSFPGPRIAAVSNTWYAYHWLSGRYPWAIEDVLREYGDVVRIAPNELVFCTPQAFADIYRPHHRNLEVFVKTDFQNRDKDIGGIVWKEDPVRHREVARRLSPAFSNRSIRAMEPLVHEYMDSCISRMKELGAAQGGVGLAAWTNWLAMDLSADLTWHGEMHLMKDNTNTVYLDVLLGFNRFATVIQVFKRFPLLSPFQYFLAAGWEAGDLCCHGKDNSPRIGATHRAEKQR</sequence>
<evidence type="ECO:0000313" key="9">
    <source>
        <dbReference type="Proteomes" id="UP001628179"/>
    </source>
</evidence>
<dbReference type="InterPro" id="IPR050121">
    <property type="entry name" value="Cytochrome_P450_monoxygenase"/>
</dbReference>
<name>A0ABQ0FWL9_9PEZI</name>
<evidence type="ECO:0000313" key="8">
    <source>
        <dbReference type="EMBL" id="GAB1309907.1"/>
    </source>
</evidence>
<dbReference type="PANTHER" id="PTHR24305">
    <property type="entry name" value="CYTOCHROME P450"/>
    <property type="match status" value="1"/>
</dbReference>
<keyword evidence="9" id="KW-1185">Reference proteome</keyword>
<evidence type="ECO:0000256" key="2">
    <source>
        <dbReference type="ARBA" id="ARBA00010617"/>
    </source>
</evidence>
<gene>
    <name evidence="8" type="ORF">MFIFM68171_00117</name>
</gene>
<evidence type="ECO:0000256" key="4">
    <source>
        <dbReference type="ARBA" id="ARBA00022723"/>
    </source>
</evidence>
<dbReference type="SUPFAM" id="SSF48264">
    <property type="entry name" value="Cytochrome P450"/>
    <property type="match status" value="1"/>
</dbReference>
<comment type="caution">
    <text evidence="8">The sequence shown here is derived from an EMBL/GenBank/DDBJ whole genome shotgun (WGS) entry which is preliminary data.</text>
</comment>
<dbReference type="Proteomes" id="UP001628179">
    <property type="component" value="Unassembled WGS sequence"/>
</dbReference>
<protein>
    <recommendedName>
        <fullName evidence="10">Cytochrome P450</fullName>
    </recommendedName>
</protein>
<dbReference type="EMBL" id="BAAFSV010000001">
    <property type="protein sequence ID" value="GAB1309907.1"/>
    <property type="molecule type" value="Genomic_DNA"/>
</dbReference>
<keyword evidence="7" id="KW-0503">Monooxygenase</keyword>
<dbReference type="PANTHER" id="PTHR24305:SF29">
    <property type="entry name" value="BENZOATE-PARA-HYDROXYLASE"/>
    <property type="match status" value="1"/>
</dbReference>
<reference evidence="8 9" key="1">
    <citation type="submission" date="2024-09" db="EMBL/GenBank/DDBJ databases">
        <title>Itraconazole resistance in Madurella fahalii resulting from another homologue of gene encoding cytochrome P450 14-alpha sterol demethylase (CYP51).</title>
        <authorList>
            <person name="Yoshioka I."/>
            <person name="Fahal A.H."/>
            <person name="Kaneko S."/>
            <person name="Yaguchi T."/>
        </authorList>
    </citation>
    <scope>NUCLEOTIDE SEQUENCE [LARGE SCALE GENOMIC DNA]</scope>
    <source>
        <strain evidence="8 9">IFM 68171</strain>
    </source>
</reference>
<comment type="cofactor">
    <cofactor evidence="1">
        <name>heme</name>
        <dbReference type="ChEBI" id="CHEBI:30413"/>
    </cofactor>
</comment>
<evidence type="ECO:0000256" key="3">
    <source>
        <dbReference type="ARBA" id="ARBA00022617"/>
    </source>
</evidence>
<evidence type="ECO:0000256" key="7">
    <source>
        <dbReference type="ARBA" id="ARBA00023033"/>
    </source>
</evidence>
<dbReference type="Gene3D" id="1.10.630.10">
    <property type="entry name" value="Cytochrome P450"/>
    <property type="match status" value="1"/>
</dbReference>
<keyword evidence="4" id="KW-0479">Metal-binding</keyword>
<comment type="similarity">
    <text evidence="2">Belongs to the cytochrome P450 family.</text>
</comment>
<evidence type="ECO:0000256" key="6">
    <source>
        <dbReference type="ARBA" id="ARBA00023004"/>
    </source>
</evidence>
<evidence type="ECO:0000256" key="5">
    <source>
        <dbReference type="ARBA" id="ARBA00023002"/>
    </source>
</evidence>
<proteinExistence type="inferred from homology"/>
<evidence type="ECO:0000256" key="1">
    <source>
        <dbReference type="ARBA" id="ARBA00001971"/>
    </source>
</evidence>
<keyword evidence="6" id="KW-0408">Iron</keyword>
<evidence type="ECO:0008006" key="10">
    <source>
        <dbReference type="Google" id="ProtNLM"/>
    </source>
</evidence>
<keyword evidence="5" id="KW-0560">Oxidoreductase</keyword>
<keyword evidence="3" id="KW-0349">Heme</keyword>
<dbReference type="InterPro" id="IPR036396">
    <property type="entry name" value="Cyt_P450_sf"/>
</dbReference>
<dbReference type="RefSeq" id="XP_070911640.1">
    <property type="nucleotide sequence ID" value="XM_071055539.1"/>
</dbReference>
<accession>A0ABQ0FWL9</accession>
<dbReference type="InterPro" id="IPR001128">
    <property type="entry name" value="Cyt_P450"/>
</dbReference>
<dbReference type="GeneID" id="98170862"/>
<dbReference type="Pfam" id="PF00067">
    <property type="entry name" value="p450"/>
    <property type="match status" value="1"/>
</dbReference>
<organism evidence="8 9">
    <name type="scientific">Madurella fahalii</name>
    <dbReference type="NCBI Taxonomy" id="1157608"/>
    <lineage>
        <taxon>Eukaryota</taxon>
        <taxon>Fungi</taxon>
        <taxon>Dikarya</taxon>
        <taxon>Ascomycota</taxon>
        <taxon>Pezizomycotina</taxon>
        <taxon>Sordariomycetes</taxon>
        <taxon>Sordariomycetidae</taxon>
        <taxon>Sordariales</taxon>
        <taxon>Sordariales incertae sedis</taxon>
        <taxon>Madurella</taxon>
    </lineage>
</organism>